<evidence type="ECO:0000256" key="5">
    <source>
        <dbReference type="ARBA" id="ARBA00023015"/>
    </source>
</evidence>
<dbReference type="GO" id="GO:0008270">
    <property type="term" value="F:zinc ion binding"/>
    <property type="evidence" value="ECO:0007669"/>
    <property type="project" value="UniProtKB-KW"/>
</dbReference>
<feature type="region of interest" description="Disordered" evidence="8">
    <location>
        <begin position="134"/>
        <end position="193"/>
    </location>
</feature>
<feature type="region of interest" description="Disordered" evidence="8">
    <location>
        <begin position="67"/>
        <end position="91"/>
    </location>
</feature>
<feature type="region of interest" description="Disordered" evidence="8">
    <location>
        <begin position="677"/>
        <end position="713"/>
    </location>
</feature>
<feature type="compositionally biased region" description="Low complexity" evidence="8">
    <location>
        <begin position="680"/>
        <end position="699"/>
    </location>
</feature>
<dbReference type="GO" id="GO:0005667">
    <property type="term" value="C:transcription regulator complex"/>
    <property type="evidence" value="ECO:0007669"/>
    <property type="project" value="TreeGrafter"/>
</dbReference>
<evidence type="ECO:0000256" key="1">
    <source>
        <dbReference type="ARBA" id="ARBA00022723"/>
    </source>
</evidence>
<dbReference type="GO" id="GO:0000785">
    <property type="term" value="C:chromatin"/>
    <property type="evidence" value="ECO:0007669"/>
    <property type="project" value="TreeGrafter"/>
</dbReference>
<reference evidence="10" key="1">
    <citation type="submission" date="2018-11" db="EMBL/GenBank/DDBJ databases">
        <authorList>
            <consortium name="Pathogen Informatics"/>
        </authorList>
    </citation>
    <scope>NUCLEOTIDE SEQUENCE</scope>
</reference>
<evidence type="ECO:0000313" key="10">
    <source>
        <dbReference type="EMBL" id="VEL09467.1"/>
    </source>
</evidence>
<evidence type="ECO:0000313" key="11">
    <source>
        <dbReference type="Proteomes" id="UP000784294"/>
    </source>
</evidence>
<keyword evidence="5" id="KW-0805">Transcription regulation</keyword>
<dbReference type="Proteomes" id="UP000784294">
    <property type="component" value="Unassembled WGS sequence"/>
</dbReference>
<dbReference type="SUPFAM" id="SSF57667">
    <property type="entry name" value="beta-beta-alpha zinc fingers"/>
    <property type="match status" value="2"/>
</dbReference>
<feature type="domain" description="C2H2-type" evidence="9">
    <location>
        <begin position="532"/>
        <end position="561"/>
    </location>
</feature>
<feature type="compositionally biased region" description="Low complexity" evidence="8">
    <location>
        <begin position="139"/>
        <end position="157"/>
    </location>
</feature>
<dbReference type="GO" id="GO:0000978">
    <property type="term" value="F:RNA polymerase II cis-regulatory region sequence-specific DNA binding"/>
    <property type="evidence" value="ECO:0007669"/>
    <property type="project" value="TreeGrafter"/>
</dbReference>
<protein>
    <recommendedName>
        <fullName evidence="9">C2H2-type domain-containing protein</fullName>
    </recommendedName>
</protein>
<dbReference type="InterPro" id="IPR036236">
    <property type="entry name" value="Znf_C2H2_sf"/>
</dbReference>
<name>A0A3S4ZQJ4_9PLAT</name>
<feature type="domain" description="C2H2-type" evidence="9">
    <location>
        <begin position="598"/>
        <end position="627"/>
    </location>
</feature>
<keyword evidence="11" id="KW-1185">Reference proteome</keyword>
<dbReference type="PANTHER" id="PTHR14003:SF19">
    <property type="entry name" value="YY2 TRANSCRIPTION FACTOR"/>
    <property type="match status" value="1"/>
</dbReference>
<dbReference type="FunFam" id="3.30.160.60:FF:000032">
    <property type="entry name" value="Krueppel-like factor 4"/>
    <property type="match status" value="1"/>
</dbReference>
<dbReference type="OrthoDB" id="9411774at2759"/>
<feature type="non-terminal residue" evidence="10">
    <location>
        <position position="713"/>
    </location>
</feature>
<comment type="caution">
    <text evidence="10">The sequence shown here is derived from an EMBL/GenBank/DDBJ whole genome shotgun (WGS) entry which is preliminary data.</text>
</comment>
<keyword evidence="2" id="KW-0677">Repeat</keyword>
<dbReference type="PANTHER" id="PTHR14003">
    <property type="entry name" value="TRANSCRIPTIONAL REPRESSOR PROTEIN YY"/>
    <property type="match status" value="1"/>
</dbReference>
<sequence>MEAKNALKLAGLDDADKYFDANGDEVVVVEPTDPDEDRLMAEKQLLAQHYAVTTSPSSIRECVRVNNAPETGAGTPSPGKPSQTTSDCPNYFSLSDPDVFQRLLAALSAKPEPRCNVKPSIACAPLPPVSPPNIFGQTASADIRSSRSASTESAQSSPVWPQRSSSTNSHNGIVTSDDTSTSAGLAGSSDHRRIRPGDMKALIDCVSTVQSKAESANPKKSSESVSPHPYVPAPLPSDPLLAAVVINCATASMVCQLATAVCNIFLTTGTLSSDMTEKTLPLLVCLQRVISSLNPPNLEALIHSVKMAPSLTDQDRRQLAEVQTIATESIRANLFALDDSNMTALTPCPTSDDSSVINCKSSGDTGSAGSTASRSVGCREHWSTRRYLCPYSGCTDVFVGRLNLIEHIRRHTLGQIKPSPGQTSRPRADVISPGPPRQMHPRPEAVPASAGLRASPDRCLHHENPAVLEEDSSEAVETVKLEEKCQLVPSSAEDVDVDVDVKVNVSTNKAQEEAQADSEAGRLAPACGLKIFVCDRFGCSRRFFSTPDLEHHKLIHLVPQSGDPVRKHLCPYPGCGKSYSKLNKLREHVRSHTGERPYVCDHPGCGSTFIRVYALKRHKQLHDCSRRNVLSRMLTKRRSSAATATVSKAPPLKVLSTDNAATPTEVQCPVTIPPALTTRSGIGSDASSSGDGLADNGSGCSTSNSSIVIRNNN</sequence>
<evidence type="ECO:0000256" key="4">
    <source>
        <dbReference type="ARBA" id="ARBA00022833"/>
    </source>
</evidence>
<keyword evidence="1" id="KW-0479">Metal-binding</keyword>
<accession>A0A3S4ZQJ4</accession>
<organism evidence="10 11">
    <name type="scientific">Protopolystoma xenopodis</name>
    <dbReference type="NCBI Taxonomy" id="117903"/>
    <lineage>
        <taxon>Eukaryota</taxon>
        <taxon>Metazoa</taxon>
        <taxon>Spiralia</taxon>
        <taxon>Lophotrochozoa</taxon>
        <taxon>Platyhelminthes</taxon>
        <taxon>Monogenea</taxon>
        <taxon>Polyopisthocotylea</taxon>
        <taxon>Polystomatidea</taxon>
        <taxon>Polystomatidae</taxon>
        <taxon>Protopolystoma</taxon>
    </lineage>
</organism>
<feature type="domain" description="C2H2-type" evidence="9">
    <location>
        <begin position="387"/>
        <end position="412"/>
    </location>
</feature>
<evidence type="ECO:0000256" key="8">
    <source>
        <dbReference type="SAM" id="MobiDB-lite"/>
    </source>
</evidence>
<feature type="region of interest" description="Disordered" evidence="8">
    <location>
        <begin position="415"/>
        <end position="450"/>
    </location>
</feature>
<feature type="compositionally biased region" description="Polar residues" evidence="8">
    <location>
        <begin position="158"/>
        <end position="183"/>
    </location>
</feature>
<gene>
    <name evidence="10" type="ORF">PXEA_LOCUS2907</name>
</gene>
<dbReference type="Gene3D" id="3.30.160.60">
    <property type="entry name" value="Classic Zinc Finger"/>
    <property type="match status" value="2"/>
</dbReference>
<feature type="domain" description="C2H2-type" evidence="9">
    <location>
        <begin position="568"/>
        <end position="597"/>
    </location>
</feature>
<dbReference type="GO" id="GO:0000981">
    <property type="term" value="F:DNA-binding transcription factor activity, RNA polymerase II-specific"/>
    <property type="evidence" value="ECO:0007669"/>
    <property type="project" value="TreeGrafter"/>
</dbReference>
<proteinExistence type="predicted"/>
<keyword evidence="6" id="KW-0804">Transcription</keyword>
<dbReference type="PROSITE" id="PS00028">
    <property type="entry name" value="ZINC_FINGER_C2H2_1"/>
    <property type="match status" value="4"/>
</dbReference>
<dbReference type="SMART" id="SM00355">
    <property type="entry name" value="ZnF_C2H2"/>
    <property type="match status" value="4"/>
</dbReference>
<dbReference type="GO" id="GO:0031519">
    <property type="term" value="C:PcG protein complex"/>
    <property type="evidence" value="ECO:0007669"/>
    <property type="project" value="TreeGrafter"/>
</dbReference>
<feature type="compositionally biased region" description="Polar residues" evidence="8">
    <location>
        <begin position="700"/>
        <end position="713"/>
    </location>
</feature>
<evidence type="ECO:0000256" key="3">
    <source>
        <dbReference type="ARBA" id="ARBA00022771"/>
    </source>
</evidence>
<keyword evidence="4" id="KW-0862">Zinc</keyword>
<evidence type="ECO:0000259" key="9">
    <source>
        <dbReference type="PROSITE" id="PS50157"/>
    </source>
</evidence>
<evidence type="ECO:0000256" key="6">
    <source>
        <dbReference type="ARBA" id="ARBA00023163"/>
    </source>
</evidence>
<dbReference type="AlphaFoldDB" id="A0A3S4ZQJ4"/>
<dbReference type="InterPro" id="IPR013087">
    <property type="entry name" value="Znf_C2H2_type"/>
</dbReference>
<keyword evidence="3 7" id="KW-0863">Zinc-finger</keyword>
<dbReference type="Pfam" id="PF00096">
    <property type="entry name" value="zf-C2H2"/>
    <property type="match status" value="1"/>
</dbReference>
<evidence type="ECO:0000256" key="2">
    <source>
        <dbReference type="ARBA" id="ARBA00022737"/>
    </source>
</evidence>
<dbReference type="EMBL" id="CAAALY010006387">
    <property type="protein sequence ID" value="VEL09467.1"/>
    <property type="molecule type" value="Genomic_DNA"/>
</dbReference>
<evidence type="ECO:0000256" key="7">
    <source>
        <dbReference type="PROSITE-ProRule" id="PRU00042"/>
    </source>
</evidence>
<dbReference type="PROSITE" id="PS50157">
    <property type="entry name" value="ZINC_FINGER_C2H2_2"/>
    <property type="match status" value="4"/>
</dbReference>